<protein>
    <submittedName>
        <fullName evidence="4">Cold shock domain-containing protein</fullName>
    </submittedName>
</protein>
<sequence length="75" mass="8341">MIKGKVNNFNPEHGFGFLKGQDKNKVFFHTSAVSNKKAADIKIGEAVEYQIAEGQKGQQAVKITFLEDNDSLKKD</sequence>
<reference evidence="4 5" key="1">
    <citation type="journal article" date="2022" name="Int. J. Syst. Evol. Microbiol.">
        <title>Apilactobacillus apisilvae sp. nov., Nicolia spurrieriana gen. nov. sp. nov., Bombilactobacillus folatiphilus sp. nov. and Bombilactobacillus thymidiniphilus sp. nov., four new lactic acid bacterial isolates from stingless bees Tetragonula carbonaria and Austroplebeia australis.</title>
        <authorList>
            <person name="Oliphant S.A."/>
            <person name="Watson-Haigh N.S."/>
            <person name="Sumby K.M."/>
            <person name="Gardner J."/>
            <person name="Groom S."/>
            <person name="Jiranek V."/>
        </authorList>
    </citation>
    <scope>NUCLEOTIDE SEQUENCE [LARGE SCALE GENOMIC DNA]</scope>
    <source>
        <strain evidence="4 5">SG5_A10</strain>
    </source>
</reference>
<dbReference type="Gene3D" id="2.40.50.140">
    <property type="entry name" value="Nucleic acid-binding proteins"/>
    <property type="match status" value="1"/>
</dbReference>
<dbReference type="InterPro" id="IPR050181">
    <property type="entry name" value="Cold_shock_domain"/>
</dbReference>
<dbReference type="PRINTS" id="PR00050">
    <property type="entry name" value="COLDSHOCK"/>
</dbReference>
<accession>A0ABY4PIQ9</accession>
<dbReference type="SMART" id="SM00357">
    <property type="entry name" value="CSP"/>
    <property type="match status" value="1"/>
</dbReference>
<comment type="subcellular location">
    <subcellularLocation>
        <location evidence="1">Cytoplasm</location>
    </subcellularLocation>
</comment>
<dbReference type="SUPFAM" id="SSF50249">
    <property type="entry name" value="Nucleic acid-binding proteins"/>
    <property type="match status" value="1"/>
</dbReference>
<evidence type="ECO:0000313" key="4">
    <source>
        <dbReference type="EMBL" id="UQS85540.1"/>
    </source>
</evidence>
<name>A0ABY4PIQ9_9LACO</name>
<dbReference type="InterPro" id="IPR002059">
    <property type="entry name" value="CSP_DNA-bd"/>
</dbReference>
<proteinExistence type="predicted"/>
<dbReference type="Proteomes" id="UP000831859">
    <property type="component" value="Chromosome"/>
</dbReference>
<evidence type="ECO:0000256" key="1">
    <source>
        <dbReference type="ARBA" id="ARBA00004496"/>
    </source>
</evidence>
<keyword evidence="5" id="KW-1185">Reference proteome</keyword>
<dbReference type="PROSITE" id="PS51857">
    <property type="entry name" value="CSD_2"/>
    <property type="match status" value="1"/>
</dbReference>
<organism evidence="4 5">
    <name type="scientific">Apilactobacillus apisilvae</name>
    <dbReference type="NCBI Taxonomy" id="2923364"/>
    <lineage>
        <taxon>Bacteria</taxon>
        <taxon>Bacillati</taxon>
        <taxon>Bacillota</taxon>
        <taxon>Bacilli</taxon>
        <taxon>Lactobacillales</taxon>
        <taxon>Lactobacillaceae</taxon>
        <taxon>Apilactobacillus</taxon>
    </lineage>
</organism>
<dbReference type="InterPro" id="IPR011129">
    <property type="entry name" value="CSD"/>
</dbReference>
<evidence type="ECO:0000256" key="2">
    <source>
        <dbReference type="ARBA" id="ARBA00022490"/>
    </source>
</evidence>
<feature type="domain" description="CSD" evidence="3">
    <location>
        <begin position="1"/>
        <end position="65"/>
    </location>
</feature>
<dbReference type="InterPro" id="IPR012156">
    <property type="entry name" value="Cold_shock_CspA"/>
</dbReference>
<dbReference type="PIRSF" id="PIRSF002599">
    <property type="entry name" value="Cold_shock_A"/>
    <property type="match status" value="1"/>
</dbReference>
<dbReference type="EMBL" id="CP093362">
    <property type="protein sequence ID" value="UQS85540.1"/>
    <property type="molecule type" value="Genomic_DNA"/>
</dbReference>
<dbReference type="InterPro" id="IPR012340">
    <property type="entry name" value="NA-bd_OB-fold"/>
</dbReference>
<evidence type="ECO:0000259" key="3">
    <source>
        <dbReference type="PROSITE" id="PS51857"/>
    </source>
</evidence>
<evidence type="ECO:0000313" key="5">
    <source>
        <dbReference type="Proteomes" id="UP000831859"/>
    </source>
</evidence>
<dbReference type="Pfam" id="PF00313">
    <property type="entry name" value="CSD"/>
    <property type="match status" value="1"/>
</dbReference>
<dbReference type="RefSeq" id="WP_249511511.1">
    <property type="nucleotide sequence ID" value="NZ_CP093362.1"/>
</dbReference>
<gene>
    <name evidence="4" type="ORF">MOO46_02855</name>
</gene>
<dbReference type="PANTHER" id="PTHR11544">
    <property type="entry name" value="COLD SHOCK DOMAIN CONTAINING PROTEINS"/>
    <property type="match status" value="1"/>
</dbReference>
<keyword evidence="2" id="KW-0963">Cytoplasm</keyword>